<dbReference type="GO" id="GO:0016020">
    <property type="term" value="C:membrane"/>
    <property type="evidence" value="ECO:0007669"/>
    <property type="project" value="UniProtKB-SubCell"/>
</dbReference>
<evidence type="ECO:0000256" key="5">
    <source>
        <dbReference type="ARBA" id="ARBA00023136"/>
    </source>
</evidence>
<feature type="compositionally biased region" description="Basic and acidic residues" evidence="6">
    <location>
        <begin position="272"/>
        <end position="281"/>
    </location>
</feature>
<evidence type="ECO:0000256" key="2">
    <source>
        <dbReference type="ARBA" id="ARBA00008816"/>
    </source>
</evidence>
<sequence>MPNWVPPRSLAAARERPYNWQVFWSYFPDWALTIILWGMFYLLDKVDGYRRVFSVTDESLAHPFAEHERIPVWALALIAGLFPAIVVILVGVLRRSPWEVHSGLLGLVLTLALGVTFTQIIKITVGRPRPDLFSRCQLPENLTSNPVHGLTTWKVCTRTDLLQEGFRSFPSGHSSFAWSGMWYLELYLAAKLRVANRRGYTFKSWILLIPVSCSTLVSVSRTMDYRHHATDVIAGAVIGVIVAWWGYRQYYPSLFSSKSWKPYEPRISRDTELPVHGRTSDGHILLTNTSNSSPADFSSYPPRQYAESRFDGASPDKYGNGNVSGPEVFGGTNPVFPDAAHPSDHLPLRTSS</sequence>
<dbReference type="GeneID" id="85491790"/>
<feature type="transmembrane region" description="Helical" evidence="7">
    <location>
        <begin position="23"/>
        <end position="43"/>
    </location>
</feature>
<dbReference type="RefSeq" id="XP_060453185.1">
    <property type="nucleotide sequence ID" value="XM_060602533.1"/>
</dbReference>
<comment type="subcellular location">
    <subcellularLocation>
        <location evidence="1">Membrane</location>
        <topology evidence="1">Multi-pass membrane protein</topology>
    </subcellularLocation>
</comment>
<keyword evidence="5 7" id="KW-0472">Membrane</keyword>
<dbReference type="PANTHER" id="PTHR10165:SF35">
    <property type="entry name" value="RE23632P"/>
    <property type="match status" value="1"/>
</dbReference>
<dbReference type="InterPro" id="IPR036938">
    <property type="entry name" value="PAP2/HPO_sf"/>
</dbReference>
<name>A0AA48KX57_9TREE</name>
<dbReference type="Proteomes" id="UP001233271">
    <property type="component" value="Chromosome 1"/>
</dbReference>
<dbReference type="GO" id="GO:0046839">
    <property type="term" value="P:phospholipid dephosphorylation"/>
    <property type="evidence" value="ECO:0007669"/>
    <property type="project" value="TreeGrafter"/>
</dbReference>
<evidence type="ECO:0000256" key="3">
    <source>
        <dbReference type="ARBA" id="ARBA00022692"/>
    </source>
</evidence>
<feature type="region of interest" description="Disordered" evidence="6">
    <location>
        <begin position="272"/>
        <end position="352"/>
    </location>
</feature>
<dbReference type="InterPro" id="IPR000326">
    <property type="entry name" value="PAP2/HPO"/>
</dbReference>
<keyword evidence="4 7" id="KW-1133">Transmembrane helix</keyword>
<protein>
    <recommendedName>
        <fullName evidence="8">Phosphatidic acid phosphatase type 2/haloperoxidase domain-containing protein</fullName>
    </recommendedName>
</protein>
<feature type="compositionally biased region" description="Basic and acidic residues" evidence="6">
    <location>
        <begin position="341"/>
        <end position="352"/>
    </location>
</feature>
<dbReference type="GO" id="GO:0006644">
    <property type="term" value="P:phospholipid metabolic process"/>
    <property type="evidence" value="ECO:0007669"/>
    <property type="project" value="InterPro"/>
</dbReference>
<evidence type="ECO:0000256" key="7">
    <source>
        <dbReference type="SAM" id="Phobius"/>
    </source>
</evidence>
<dbReference type="KEGG" id="ccac:CcaHIS019_0106370"/>
<dbReference type="PANTHER" id="PTHR10165">
    <property type="entry name" value="LIPID PHOSPHATE PHOSPHATASE"/>
    <property type="match status" value="1"/>
</dbReference>
<keyword evidence="3 7" id="KW-0812">Transmembrane</keyword>
<feature type="compositionally biased region" description="Polar residues" evidence="6">
    <location>
        <begin position="286"/>
        <end position="296"/>
    </location>
</feature>
<dbReference type="Pfam" id="PF01569">
    <property type="entry name" value="PAP2"/>
    <property type="match status" value="1"/>
</dbReference>
<evidence type="ECO:0000256" key="6">
    <source>
        <dbReference type="SAM" id="MobiDB-lite"/>
    </source>
</evidence>
<gene>
    <name evidence="9" type="ORF">CcaverHIS019_0106370</name>
</gene>
<dbReference type="InterPro" id="IPR043216">
    <property type="entry name" value="PAP-like"/>
</dbReference>
<proteinExistence type="inferred from homology"/>
<organism evidence="9 10">
    <name type="scientific">Cutaneotrichosporon cavernicola</name>
    <dbReference type="NCBI Taxonomy" id="279322"/>
    <lineage>
        <taxon>Eukaryota</taxon>
        <taxon>Fungi</taxon>
        <taxon>Dikarya</taxon>
        <taxon>Basidiomycota</taxon>
        <taxon>Agaricomycotina</taxon>
        <taxon>Tremellomycetes</taxon>
        <taxon>Trichosporonales</taxon>
        <taxon>Trichosporonaceae</taxon>
        <taxon>Cutaneotrichosporon</taxon>
    </lineage>
</organism>
<dbReference type="CDD" id="cd03390">
    <property type="entry name" value="PAP2_containing_1_like"/>
    <property type="match status" value="1"/>
</dbReference>
<accession>A0AA48KX57</accession>
<evidence type="ECO:0000313" key="10">
    <source>
        <dbReference type="Proteomes" id="UP001233271"/>
    </source>
</evidence>
<evidence type="ECO:0000259" key="8">
    <source>
        <dbReference type="SMART" id="SM00014"/>
    </source>
</evidence>
<evidence type="ECO:0000256" key="4">
    <source>
        <dbReference type="ARBA" id="ARBA00022989"/>
    </source>
</evidence>
<dbReference type="GO" id="GO:0008195">
    <property type="term" value="F:phosphatidate phosphatase activity"/>
    <property type="evidence" value="ECO:0007669"/>
    <property type="project" value="TreeGrafter"/>
</dbReference>
<dbReference type="Gene3D" id="1.20.144.10">
    <property type="entry name" value="Phosphatidic acid phosphatase type 2/haloperoxidase"/>
    <property type="match status" value="1"/>
</dbReference>
<evidence type="ECO:0000256" key="1">
    <source>
        <dbReference type="ARBA" id="ARBA00004141"/>
    </source>
</evidence>
<dbReference type="SMART" id="SM00014">
    <property type="entry name" value="acidPPc"/>
    <property type="match status" value="1"/>
</dbReference>
<feature type="transmembrane region" description="Helical" evidence="7">
    <location>
        <begin position="72"/>
        <end position="92"/>
    </location>
</feature>
<dbReference type="SUPFAM" id="SSF48317">
    <property type="entry name" value="Acid phosphatase/Vanadium-dependent haloperoxidase"/>
    <property type="match status" value="1"/>
</dbReference>
<feature type="transmembrane region" description="Helical" evidence="7">
    <location>
        <begin position="104"/>
        <end position="125"/>
    </location>
</feature>
<dbReference type="AlphaFoldDB" id="A0AA48KX57"/>
<feature type="domain" description="Phosphatidic acid phosphatase type 2/haloperoxidase" evidence="8">
    <location>
        <begin position="104"/>
        <end position="247"/>
    </location>
</feature>
<comment type="similarity">
    <text evidence="2">Belongs to the PA-phosphatase related phosphoesterase family.</text>
</comment>
<reference evidence="9" key="1">
    <citation type="journal article" date="2023" name="BMC Genomics">
        <title>Chromosome-level genome assemblies of Cutaneotrichosporon spp. (Trichosporonales, Basidiomycota) reveal imbalanced evolution between nucleotide sequences and chromosome synteny.</title>
        <authorList>
            <person name="Kobayashi Y."/>
            <person name="Kayamori A."/>
            <person name="Aoki K."/>
            <person name="Shiwa Y."/>
            <person name="Matsutani M."/>
            <person name="Fujita N."/>
            <person name="Sugita T."/>
            <person name="Iwasaki W."/>
            <person name="Tanaka N."/>
            <person name="Takashima M."/>
        </authorList>
    </citation>
    <scope>NUCLEOTIDE SEQUENCE</scope>
    <source>
        <strain evidence="9">HIS019</strain>
    </source>
</reference>
<keyword evidence="10" id="KW-1185">Reference proteome</keyword>
<dbReference type="EMBL" id="AP028212">
    <property type="protein sequence ID" value="BEI87919.1"/>
    <property type="molecule type" value="Genomic_DNA"/>
</dbReference>
<evidence type="ECO:0000313" key="9">
    <source>
        <dbReference type="EMBL" id="BEI87919.1"/>
    </source>
</evidence>